<sequence>MNLFGINYKNFTIRLADAGVQKDDCFSIPQHTLKVNEFYTDGIYSPVEVGSQLAFLTCANPIQSAVNILDTSSCKSESTGFHNSTFDITSPISHDTEGYSYVIVHVEMLTVLDIPDLCRTSGGEFFNQLFSDMRG</sequence>
<protein>
    <submittedName>
        <fullName evidence="1">Uncharacterized protein</fullName>
    </submittedName>
</protein>
<reference evidence="1 2" key="1">
    <citation type="submission" date="2024-01" db="EMBL/GenBank/DDBJ databases">
        <authorList>
            <person name="Waweru B."/>
        </authorList>
    </citation>
    <scope>NUCLEOTIDE SEQUENCE [LARGE SCALE GENOMIC DNA]</scope>
</reference>
<comment type="caution">
    <text evidence="1">The sequence shown here is derived from an EMBL/GenBank/DDBJ whole genome shotgun (WGS) entry which is preliminary data.</text>
</comment>
<evidence type="ECO:0000313" key="1">
    <source>
        <dbReference type="EMBL" id="CAK7322789.1"/>
    </source>
</evidence>
<dbReference type="AlphaFoldDB" id="A0AAV1QPB3"/>
<dbReference type="EMBL" id="CAWUPB010000027">
    <property type="protein sequence ID" value="CAK7322789.1"/>
    <property type="molecule type" value="Genomic_DNA"/>
</dbReference>
<name>A0AAV1QPB3_9ROSI</name>
<proteinExistence type="predicted"/>
<evidence type="ECO:0000313" key="2">
    <source>
        <dbReference type="Proteomes" id="UP001314170"/>
    </source>
</evidence>
<organism evidence="1 2">
    <name type="scientific">Dovyalis caffra</name>
    <dbReference type="NCBI Taxonomy" id="77055"/>
    <lineage>
        <taxon>Eukaryota</taxon>
        <taxon>Viridiplantae</taxon>
        <taxon>Streptophyta</taxon>
        <taxon>Embryophyta</taxon>
        <taxon>Tracheophyta</taxon>
        <taxon>Spermatophyta</taxon>
        <taxon>Magnoliopsida</taxon>
        <taxon>eudicotyledons</taxon>
        <taxon>Gunneridae</taxon>
        <taxon>Pentapetalae</taxon>
        <taxon>rosids</taxon>
        <taxon>fabids</taxon>
        <taxon>Malpighiales</taxon>
        <taxon>Salicaceae</taxon>
        <taxon>Flacourtieae</taxon>
        <taxon>Dovyalis</taxon>
    </lineage>
</organism>
<accession>A0AAV1QPB3</accession>
<dbReference type="Proteomes" id="UP001314170">
    <property type="component" value="Unassembled WGS sequence"/>
</dbReference>
<keyword evidence="2" id="KW-1185">Reference proteome</keyword>
<gene>
    <name evidence="1" type="ORF">DCAF_LOCUS400</name>
</gene>